<dbReference type="InterPro" id="IPR028971">
    <property type="entry name" value="NAD-GDH_cat"/>
</dbReference>
<keyword evidence="6" id="KW-0560">Oxidoreductase</keyword>
<dbReference type="InterPro" id="IPR048381">
    <property type="entry name" value="GDH_C"/>
</dbReference>
<dbReference type="Pfam" id="PF21075">
    <property type="entry name" value="GDH_ACT1"/>
    <property type="match status" value="1"/>
</dbReference>
<feature type="domain" description="NAD-glutamate dehydrogenase ACT3" evidence="5">
    <location>
        <begin position="573"/>
        <end position="632"/>
    </location>
</feature>
<organism evidence="6 7">
    <name type="scientific">Zhihengliuella flava</name>
    <dbReference type="NCBI Taxonomy" id="1285193"/>
    <lineage>
        <taxon>Bacteria</taxon>
        <taxon>Bacillati</taxon>
        <taxon>Actinomycetota</taxon>
        <taxon>Actinomycetes</taxon>
        <taxon>Micrococcales</taxon>
        <taxon>Micrococcaceae</taxon>
        <taxon>Zhihengliuella</taxon>
    </lineage>
</organism>
<dbReference type="Pfam" id="PF21073">
    <property type="entry name" value="GDH_HM1"/>
    <property type="match status" value="1"/>
</dbReference>
<feature type="domain" description="NAD-glutamate dehydrogenase N-terminal ACT1" evidence="3">
    <location>
        <begin position="25"/>
        <end position="179"/>
    </location>
</feature>
<feature type="domain" description="NAD-specific glutamate dehydrogenase C-terminal" evidence="2">
    <location>
        <begin position="1275"/>
        <end position="1610"/>
    </location>
</feature>
<evidence type="ECO:0000259" key="5">
    <source>
        <dbReference type="Pfam" id="PF21077"/>
    </source>
</evidence>
<evidence type="ECO:0000259" key="2">
    <source>
        <dbReference type="Pfam" id="PF21074"/>
    </source>
</evidence>
<keyword evidence="7" id="KW-1185">Reference proteome</keyword>
<evidence type="ECO:0000313" key="7">
    <source>
        <dbReference type="Proteomes" id="UP000625033"/>
    </source>
</evidence>
<dbReference type="SUPFAM" id="SSF51735">
    <property type="entry name" value="NAD(P)-binding Rossmann-fold domains"/>
    <property type="match status" value="1"/>
</dbReference>
<dbReference type="InterPro" id="IPR049056">
    <property type="entry name" value="NAD_Glu_DH_HM3"/>
</dbReference>
<dbReference type="Pfam" id="PF21077">
    <property type="entry name" value="GDH_ACT3"/>
    <property type="match status" value="1"/>
</dbReference>
<protein>
    <submittedName>
        <fullName evidence="6">Glutamate dehydrogenase</fullName>
        <ecNumber evidence="6">1.4.1.2</ecNumber>
    </submittedName>
</protein>
<dbReference type="Pfam" id="PF21076">
    <property type="entry name" value="GDH_ACT2"/>
    <property type="match status" value="1"/>
</dbReference>
<name>A0A931DBX8_9MICC</name>
<dbReference type="SUPFAM" id="SSF53223">
    <property type="entry name" value="Aminoacid dehydrogenase-like, N-terminal domain"/>
    <property type="match status" value="1"/>
</dbReference>
<dbReference type="Proteomes" id="UP000625033">
    <property type="component" value="Unassembled WGS sequence"/>
</dbReference>
<dbReference type="Pfam" id="PF05088">
    <property type="entry name" value="Bac_GDH_CD"/>
    <property type="match status" value="1"/>
</dbReference>
<dbReference type="InterPro" id="IPR046346">
    <property type="entry name" value="Aminoacid_DH-like_N_sf"/>
</dbReference>
<accession>A0A931DBX8</accession>
<dbReference type="InterPro" id="IPR049064">
    <property type="entry name" value="NAD_Glu_DH_ACT3"/>
</dbReference>
<sequence>MEAFIMSTGSSMAERFIADTLTSSFIESYYGHLAEEDAASYDEADLHRRVEHHLELGYQRQEAQSLVTTRTEEGRTVIYVVTDDKPFLVDSVVSEVVRQQHAITLVTHPTFIVQRKEATGELTKVDPIATSAPISSGDTATLPSMSHFLRDADANTKIESWIAVQLGSEKNDDATEALVEGIGAALEDVRVSVDDWQLMRNKVQEIVAELEAQRSRINVDGLGEAAELLRWLDNGHFTFLGYREYSLTQSEGQDALEISVDSSLGLMRRNIPTSRIQQLNALSREHARERSPLVITKANRRSRVDRSVYLDYIGVKSFDDQGNVTGERRFIGLFSSNAYIRSVREIPVVRRKVEEVRTRAGFSETSHSGKDLVTILESYPRDELFQIGTDDLYETVMGILRLQERRVTRVFLRPDTYGRFMSALVFVPRDRYTTNVRRRIEAELKDTFHSESLDFEVHMSESSLVRVFFRIRLTGGGEVPSVDRRELEGRLVRAVRSWPEAVAQVIGEQQPDTAKELTALWADAFPPDYRVAFEVEDALDDIAEFTLLESANHEGPVVRIRPAVDDELERGLSARLKIYVDSTMSLSTILPVLTNQGLEVIDETPYVIRRGDGVELHLYVFGLRFPEGRETENAYELLAEAYRAVALGDAESDTFDRLILAQGMTWRQVTILRAYAKYLRQLGNSNSYEFMGDTLLANPVVAQALVDLFEATFAPDLGDSSRDAAVGEARETLGSGLDQVATLDADRLLRRFENVISATLRTNYFAKGVDALAFKLSPGEIDGAPYPRPQFEIWVYSPRVEGVHLRFGAVARGGLRWSDRREDFRTEVLGLVKAQVTKNAVIVPDGAKGGFYAKQLPDPAVDRGAWFEAGQSAYRIFIRSLLSVTDNLDIAEDGSQTVIPPDNVVRLDGDDTYLVVAADKGTATFSDTANQISEEMGHWLGDAFASGGSVGYDHKAMGITARGAWESVKSHFKQLDHDTQSQDFTVVGVGDMSGDVFGNGMLLSRHIRLVAAFDHRHIFLDPSPDAAASYAERQRLFDLPRSSWADYDESLLSEGGGIYPRHSKTIPISAEVCQALGLEPGTKTLTPPELLRAILQAPVDLFYNGGIGTYIKSEAETHADVGDRANDAIRINGSEVRARVIGEGGNLGLTQLGRVEAALKGVLLNTDAIDNSAGVDCSDHEVNIKILVDRLVARGRLDAADRADFLESMTEEVGQLVLQTNIEQNIMLINDQQRLGSWNSSFERLMDWLEQHAGLDREIEFLPSQAELEQRRSEGQFLTAPELSVLAAYAKIQLTAALTKARIADDSYFDQTLVEYFPTKLRERFGEDIQTHPLKQEIVAMVVANNIVNEGGITYAFRVMEETGATELDVARAFVALQEIYEFHRILDDVHQLPVSFSTEQWSQFQLDTRRMLDRTTRWFLAHVSDQPIAESIDTLRPAVQHLSGKMQSLLGENDAGRVATRYEDARQWEVGANLAKRWSEQFETFPLLDIAQTAQETGLDADELAQVYYTVYERFQIDELLERITSLPRDDRWQSLARAGLRDDVYTTALDIAESALQGSEAGTPEEKVDAWEARQEHSLKRVRQVFDEVNRQERDDMASLSVALRLLRSIVRR</sequence>
<dbReference type="InterPro" id="IPR049059">
    <property type="entry name" value="NAD_Glu_DH_HM1"/>
</dbReference>
<dbReference type="Pfam" id="PF21078">
    <property type="entry name" value="GDH_HM3"/>
    <property type="match status" value="1"/>
</dbReference>
<dbReference type="InterPro" id="IPR036291">
    <property type="entry name" value="NAD(P)-bd_dom_sf"/>
</dbReference>
<reference evidence="6" key="1">
    <citation type="submission" date="2020-11" db="EMBL/GenBank/DDBJ databases">
        <title>Sequencing the genomes of 1000 actinobacteria strains.</title>
        <authorList>
            <person name="Klenk H.-P."/>
        </authorList>
    </citation>
    <scope>NUCLEOTIDE SEQUENCE</scope>
    <source>
        <strain evidence="6">DSM 26152</strain>
    </source>
</reference>
<evidence type="ECO:0000259" key="3">
    <source>
        <dbReference type="Pfam" id="PF21075"/>
    </source>
</evidence>
<dbReference type="GO" id="GO:0006538">
    <property type="term" value="P:L-glutamate catabolic process"/>
    <property type="evidence" value="ECO:0007669"/>
    <property type="project" value="InterPro"/>
</dbReference>
<dbReference type="InterPro" id="IPR049058">
    <property type="entry name" value="NAD_Glu_DH_HM2"/>
</dbReference>
<dbReference type="InterPro" id="IPR024727">
    <property type="entry name" value="NAD_Glu_DH_N_ACT1"/>
</dbReference>
<dbReference type="PANTHER" id="PTHR43403">
    <property type="entry name" value="NAD-SPECIFIC GLUTAMATE DEHYDROGENASE"/>
    <property type="match status" value="1"/>
</dbReference>
<feature type="domain" description="NAD-glutamate dehydrogenase catalytic" evidence="1">
    <location>
        <begin position="735"/>
        <end position="1228"/>
    </location>
</feature>
<comment type="caution">
    <text evidence="6">The sequence shown here is derived from an EMBL/GenBank/DDBJ whole genome shotgun (WGS) entry which is preliminary data.</text>
</comment>
<dbReference type="Gene3D" id="3.40.50.720">
    <property type="entry name" value="NAD(P)-binding Rossmann-like Domain"/>
    <property type="match status" value="1"/>
</dbReference>
<dbReference type="PANTHER" id="PTHR43403:SF1">
    <property type="entry name" value="NAD-SPECIFIC GLUTAMATE DEHYDROGENASE"/>
    <property type="match status" value="1"/>
</dbReference>
<dbReference type="EMBL" id="JADOTZ010000001">
    <property type="protein sequence ID" value="MBG6085617.1"/>
    <property type="molecule type" value="Genomic_DNA"/>
</dbReference>
<dbReference type="InterPro" id="IPR007780">
    <property type="entry name" value="NAD_Glu_DH_bac"/>
</dbReference>
<dbReference type="GO" id="GO:0004069">
    <property type="term" value="F:L-aspartate:2-oxoglutarate aminotransferase activity"/>
    <property type="evidence" value="ECO:0007669"/>
    <property type="project" value="InterPro"/>
</dbReference>
<evidence type="ECO:0000259" key="1">
    <source>
        <dbReference type="Pfam" id="PF05088"/>
    </source>
</evidence>
<proteinExistence type="predicted"/>
<evidence type="ECO:0000259" key="4">
    <source>
        <dbReference type="Pfam" id="PF21076"/>
    </source>
</evidence>
<feature type="domain" description="NAD-glutamate dehydrogenase ACT2" evidence="4">
    <location>
        <begin position="409"/>
        <end position="498"/>
    </location>
</feature>
<dbReference type="EC" id="1.4.1.2" evidence="6"/>
<dbReference type="Pfam" id="PF21079">
    <property type="entry name" value="GDH_HM2"/>
    <property type="match status" value="1"/>
</dbReference>
<dbReference type="Pfam" id="PF21074">
    <property type="entry name" value="GDH_C"/>
    <property type="match status" value="1"/>
</dbReference>
<dbReference type="PIRSF" id="PIRSF036761">
    <property type="entry name" value="GDH_Mll4104"/>
    <property type="match status" value="1"/>
</dbReference>
<dbReference type="InterPro" id="IPR049062">
    <property type="entry name" value="NAD_Glu_DH_ACT2"/>
</dbReference>
<dbReference type="GO" id="GO:0004352">
    <property type="term" value="F:glutamate dehydrogenase (NAD+) activity"/>
    <property type="evidence" value="ECO:0007669"/>
    <property type="project" value="UniProtKB-EC"/>
</dbReference>
<gene>
    <name evidence="6" type="ORF">IW252_002384</name>
</gene>
<evidence type="ECO:0000313" key="6">
    <source>
        <dbReference type="EMBL" id="MBG6085617.1"/>
    </source>
</evidence>